<gene>
    <name evidence="4" type="ORF">CAP_4358</name>
</gene>
<evidence type="ECO:0000259" key="3">
    <source>
        <dbReference type="Pfam" id="PF01425"/>
    </source>
</evidence>
<dbReference type="PANTHER" id="PTHR11895">
    <property type="entry name" value="TRANSAMIDASE"/>
    <property type="match status" value="1"/>
</dbReference>
<feature type="region of interest" description="Disordered" evidence="2">
    <location>
        <begin position="131"/>
        <end position="154"/>
    </location>
</feature>
<evidence type="ECO:0000256" key="1">
    <source>
        <dbReference type="ARBA" id="ARBA00009199"/>
    </source>
</evidence>
<keyword evidence="5" id="KW-1185">Reference proteome</keyword>
<comment type="similarity">
    <text evidence="1">Belongs to the amidase family.</text>
</comment>
<dbReference type="PROSITE" id="PS00571">
    <property type="entry name" value="AMIDASES"/>
    <property type="match status" value="1"/>
</dbReference>
<accession>A0A017T6Q0</accession>
<dbReference type="GO" id="GO:0016740">
    <property type="term" value="F:transferase activity"/>
    <property type="evidence" value="ECO:0007669"/>
    <property type="project" value="UniProtKB-KW"/>
</dbReference>
<organism evidence="4 5">
    <name type="scientific">Chondromyces apiculatus DSM 436</name>
    <dbReference type="NCBI Taxonomy" id="1192034"/>
    <lineage>
        <taxon>Bacteria</taxon>
        <taxon>Pseudomonadati</taxon>
        <taxon>Myxococcota</taxon>
        <taxon>Polyangia</taxon>
        <taxon>Polyangiales</taxon>
        <taxon>Polyangiaceae</taxon>
        <taxon>Chondromyces</taxon>
    </lineage>
</organism>
<dbReference type="eggNOG" id="COG0154">
    <property type="taxonomic scope" value="Bacteria"/>
</dbReference>
<dbReference type="Gene3D" id="3.90.1300.10">
    <property type="entry name" value="Amidase signature (AS) domain"/>
    <property type="match status" value="1"/>
</dbReference>
<dbReference type="OrthoDB" id="9811471at2"/>
<evidence type="ECO:0000256" key="2">
    <source>
        <dbReference type="SAM" id="MobiDB-lite"/>
    </source>
</evidence>
<dbReference type="InterPro" id="IPR000120">
    <property type="entry name" value="Amidase"/>
</dbReference>
<name>A0A017T6Q0_9BACT</name>
<dbReference type="EMBL" id="ASRX01000031">
    <property type="protein sequence ID" value="EYF04682.1"/>
    <property type="molecule type" value="Genomic_DNA"/>
</dbReference>
<dbReference type="RefSeq" id="WP_044243887.1">
    <property type="nucleotide sequence ID" value="NZ_ASRX01000031.1"/>
</dbReference>
<dbReference type="SUPFAM" id="SSF75304">
    <property type="entry name" value="Amidase signature (AS) enzymes"/>
    <property type="match status" value="1"/>
</dbReference>
<dbReference type="Pfam" id="PF01425">
    <property type="entry name" value="Amidase"/>
    <property type="match status" value="1"/>
</dbReference>
<dbReference type="InterPro" id="IPR020556">
    <property type="entry name" value="Amidase_CS"/>
</dbReference>
<evidence type="ECO:0000313" key="5">
    <source>
        <dbReference type="Proteomes" id="UP000019678"/>
    </source>
</evidence>
<sequence>MKLSDYTTFDGLGLADLVRKREVTPAELLECASMALSQVNPDLNAVIRSLRDDAEQALRAGLPEGPFTGVPFLVKDLSLLTAGAPTGMGARLFQRFVAPVDSEQMARFRRAGLVTFGKTSTSELGLNVVTEPRAHGPTRNPWRTDLSPGGSSGGSGAAVAARIVPLAHGTDAAGSIRIPASCCGLFGLKPTRGRNPAGPLEGEQLAGLAAEHVLTRSVRDSAAMLDVTAGADPGAPYTVPPPARSFLEETRTPPGKLRIAFMEEPLNGVPVSDACQQALRRTLTLCEELGHELVPARPQVDAAQLRAVFNLIPAFTAYTLDMVAPMYGLEAGPETVEATTLALLAAGRRMSAAEVFAAFALRDQISRTVGHFFTRFDVLLSPTLAAPPLPLGTLDANDPTYDGFGWMDRLFTAVPFTPLANVTGDPAMSVPLHVSEDGLPIGVHFEARQGDEATLFRLAAQLEEAAPWASRRPGICAG</sequence>
<dbReference type="AlphaFoldDB" id="A0A017T6Q0"/>
<protein>
    <submittedName>
        <fullName evidence="4">Aspartyl-tRNA(Asn) amidotransferase subunit A</fullName>
    </submittedName>
</protein>
<evidence type="ECO:0000313" key="4">
    <source>
        <dbReference type="EMBL" id="EYF04682.1"/>
    </source>
</evidence>
<feature type="domain" description="Amidase" evidence="3">
    <location>
        <begin position="29"/>
        <end position="455"/>
    </location>
</feature>
<dbReference type="Proteomes" id="UP000019678">
    <property type="component" value="Unassembled WGS sequence"/>
</dbReference>
<reference evidence="4 5" key="1">
    <citation type="submission" date="2013-05" db="EMBL/GenBank/DDBJ databases">
        <title>Genome assembly of Chondromyces apiculatus DSM 436.</title>
        <authorList>
            <person name="Sharma G."/>
            <person name="Khatri I."/>
            <person name="Kaur C."/>
            <person name="Mayilraj S."/>
            <person name="Subramanian S."/>
        </authorList>
    </citation>
    <scope>NUCLEOTIDE SEQUENCE [LARGE SCALE GENOMIC DNA]</scope>
    <source>
        <strain evidence="4 5">DSM 436</strain>
    </source>
</reference>
<dbReference type="InterPro" id="IPR036928">
    <property type="entry name" value="AS_sf"/>
</dbReference>
<dbReference type="InterPro" id="IPR023631">
    <property type="entry name" value="Amidase_dom"/>
</dbReference>
<proteinExistence type="inferred from homology"/>
<dbReference type="PANTHER" id="PTHR11895:SF7">
    <property type="entry name" value="GLUTAMYL-TRNA(GLN) AMIDOTRANSFERASE SUBUNIT A, MITOCHONDRIAL"/>
    <property type="match status" value="1"/>
</dbReference>
<comment type="caution">
    <text evidence="4">The sequence shown here is derived from an EMBL/GenBank/DDBJ whole genome shotgun (WGS) entry which is preliminary data.</text>
</comment>
<dbReference type="STRING" id="1192034.CAP_4358"/>
<keyword evidence="4" id="KW-0808">Transferase</keyword>